<dbReference type="AlphaFoldDB" id="A0A161W2M4"/>
<protein>
    <submittedName>
        <fullName evidence="2">Sugar kinase and transcription regulator</fullName>
    </submittedName>
</protein>
<keyword evidence="2" id="KW-0418">Kinase</keyword>
<dbReference type="Pfam" id="PF00480">
    <property type="entry name" value="ROK"/>
    <property type="match status" value="1"/>
</dbReference>
<dbReference type="RefSeq" id="WP_063281641.1">
    <property type="nucleotide sequence ID" value="NZ_LIYF01000018.1"/>
</dbReference>
<dbReference type="PANTHER" id="PTHR18964:SF149">
    <property type="entry name" value="BIFUNCTIONAL UDP-N-ACETYLGLUCOSAMINE 2-EPIMERASE_N-ACETYLMANNOSAMINE KINASE"/>
    <property type="match status" value="1"/>
</dbReference>
<sequence>MKKETVLGVDLGGTKILIGELDQAGNILESKSFRSKVTSQVEAVEQIKEVIASYFENEKLQGQLVAISIDLVGRVDSEKGIWHEIHPENAKEIPLAQEISQRFNLPVVINNDVSSASLAEMELGIGKKTKDFIYLNIGTGIAGRIIAEGQLLKGGHSNAGEIGHSLVGINNHVRCVCGRIACVETFASGLGMSNEVHRLKNKYPTQLEITDKHRVSGEEIINAFQKNDPLAKEVVEQATKGIAELIMNLVRTSDPEAVILGGGLANNDIFYELMLEKLNANTMRFVTEGVHQTEIDPRLIALKGCAVHAFKKLAGKEAQ</sequence>
<dbReference type="Gene3D" id="3.30.420.40">
    <property type="match status" value="2"/>
</dbReference>
<dbReference type="Proteomes" id="UP000076519">
    <property type="component" value="Unassembled WGS sequence"/>
</dbReference>
<name>A0A161W2M4_LACLC</name>
<keyword evidence="2" id="KW-0808">Transferase</keyword>
<organism evidence="2 3">
    <name type="scientific">Lactococcus lactis subsp. cremoris</name>
    <name type="common">Streptococcus cremoris</name>
    <dbReference type="NCBI Taxonomy" id="1359"/>
    <lineage>
        <taxon>Bacteria</taxon>
        <taxon>Bacillati</taxon>
        <taxon>Bacillota</taxon>
        <taxon>Bacilli</taxon>
        <taxon>Lactobacillales</taxon>
        <taxon>Streptococcaceae</taxon>
        <taxon>Lactococcus</taxon>
    </lineage>
</organism>
<dbReference type="EMBL" id="LIYF01000018">
    <property type="protein sequence ID" value="KZK06614.1"/>
    <property type="molecule type" value="Genomic_DNA"/>
</dbReference>
<evidence type="ECO:0000313" key="2">
    <source>
        <dbReference type="EMBL" id="KZK06614.1"/>
    </source>
</evidence>
<dbReference type="PANTHER" id="PTHR18964">
    <property type="entry name" value="ROK (REPRESSOR, ORF, KINASE) FAMILY"/>
    <property type="match status" value="1"/>
</dbReference>
<dbReference type="InterPro" id="IPR043129">
    <property type="entry name" value="ATPase_NBD"/>
</dbReference>
<proteinExistence type="inferred from homology"/>
<comment type="caution">
    <text evidence="2">The sequence shown here is derived from an EMBL/GenBank/DDBJ whole genome shotgun (WGS) entry which is preliminary data.</text>
</comment>
<evidence type="ECO:0000313" key="3">
    <source>
        <dbReference type="Proteomes" id="UP000076519"/>
    </source>
</evidence>
<dbReference type="InterPro" id="IPR000600">
    <property type="entry name" value="ROK"/>
</dbReference>
<gene>
    <name evidence="2" type="ORF">AB996_1110</name>
</gene>
<dbReference type="SUPFAM" id="SSF53067">
    <property type="entry name" value="Actin-like ATPase domain"/>
    <property type="match status" value="1"/>
</dbReference>
<reference evidence="2 3" key="1">
    <citation type="submission" date="2015-08" db="EMBL/GenBank/DDBJ databases">
        <title>Draft Genome Sequences of 11 Lactococcus lactis subspecies cremoris strains.</title>
        <authorList>
            <person name="Wels M."/>
            <person name="Backus L."/>
            <person name="Boekhorst J."/>
            <person name="Dijkstra A."/>
            <person name="Beerthuizen M."/>
            <person name="Siezen R."/>
            <person name="Bachmann H."/>
            <person name="Van Hijum S."/>
        </authorList>
    </citation>
    <scope>NUCLEOTIDE SEQUENCE [LARGE SCALE GENOMIC DNA]</scope>
    <source>
        <strain evidence="2 3">KW10</strain>
    </source>
</reference>
<accession>A0A161W2M4</accession>
<comment type="similarity">
    <text evidence="1">Belongs to the ROK (NagC/XylR) family.</text>
</comment>
<dbReference type="PATRIC" id="fig|1359.32.peg.2258"/>
<dbReference type="GO" id="GO:0016301">
    <property type="term" value="F:kinase activity"/>
    <property type="evidence" value="ECO:0007669"/>
    <property type="project" value="UniProtKB-KW"/>
</dbReference>
<evidence type="ECO:0000256" key="1">
    <source>
        <dbReference type="ARBA" id="ARBA00006479"/>
    </source>
</evidence>